<dbReference type="Gene3D" id="3.60.15.10">
    <property type="entry name" value="Ribonuclease Z/Hydroxyacylglutathione hydrolase-like"/>
    <property type="match status" value="1"/>
</dbReference>
<gene>
    <name evidence="12" type="ORF">M513_04342</name>
    <name evidence="13" type="ORF">M514_04342</name>
</gene>
<dbReference type="InterPro" id="IPR035680">
    <property type="entry name" value="Clx_II_MBL"/>
</dbReference>
<dbReference type="Pfam" id="PF16123">
    <property type="entry name" value="HAGH_C"/>
    <property type="match status" value="1"/>
</dbReference>
<evidence type="ECO:0000313" key="12">
    <source>
        <dbReference type="EMBL" id="KFD54642.1"/>
    </source>
</evidence>
<evidence type="ECO:0000256" key="9">
    <source>
        <dbReference type="ARBA" id="ARBA00031044"/>
    </source>
</evidence>
<comment type="similarity">
    <text evidence="4">Belongs to the metallo-beta-lactamase superfamily. Glyoxalase II family.</text>
</comment>
<comment type="pathway">
    <text evidence="3">Secondary metabolite metabolism; methylglyoxal degradation; (R)-lactate from methylglyoxal: step 2/2.</text>
</comment>
<dbReference type="GO" id="GO:0004416">
    <property type="term" value="F:hydroxyacylglutathione hydrolase activity"/>
    <property type="evidence" value="ECO:0007669"/>
    <property type="project" value="UniProtKB-EC"/>
</dbReference>
<evidence type="ECO:0000256" key="10">
    <source>
        <dbReference type="SAM" id="SignalP"/>
    </source>
</evidence>
<evidence type="ECO:0000256" key="1">
    <source>
        <dbReference type="ARBA" id="ARBA00001623"/>
    </source>
</evidence>
<keyword evidence="7" id="KW-0378">Hydrolase</keyword>
<evidence type="ECO:0000256" key="3">
    <source>
        <dbReference type="ARBA" id="ARBA00004963"/>
    </source>
</evidence>
<comment type="cofactor">
    <cofactor evidence="2">
        <name>Zn(2+)</name>
        <dbReference type="ChEBI" id="CHEBI:29105"/>
    </cofactor>
</comment>
<dbReference type="Proteomes" id="UP000030758">
    <property type="component" value="Unassembled WGS sequence"/>
</dbReference>
<reference evidence="12 14" key="1">
    <citation type="journal article" date="2014" name="Nat. Genet.">
        <title>Genome and transcriptome of the porcine whipworm Trichuris suis.</title>
        <authorList>
            <person name="Jex A.R."/>
            <person name="Nejsum P."/>
            <person name="Schwarz E.M."/>
            <person name="Hu L."/>
            <person name="Young N.D."/>
            <person name="Hall R.S."/>
            <person name="Korhonen P.K."/>
            <person name="Liao S."/>
            <person name="Thamsborg S."/>
            <person name="Xia J."/>
            <person name="Xu P."/>
            <person name="Wang S."/>
            <person name="Scheerlinck J.P."/>
            <person name="Hofmann A."/>
            <person name="Sternberg P.W."/>
            <person name="Wang J."/>
            <person name="Gasser R.B."/>
        </authorList>
    </citation>
    <scope>NUCLEOTIDE SEQUENCE [LARGE SCALE GENOMIC DNA]</scope>
    <source>
        <strain evidence="13">DCEP-RM93F</strain>
        <strain evidence="12">DCEP-RM93M</strain>
    </source>
</reference>
<name>A0A085MBP6_9BILA</name>
<dbReference type="HAMAP" id="MF_01374">
    <property type="entry name" value="Glyoxalase_2"/>
    <property type="match status" value="1"/>
</dbReference>
<dbReference type="PIRSF" id="PIRSF005457">
    <property type="entry name" value="Glx"/>
    <property type="match status" value="1"/>
</dbReference>
<evidence type="ECO:0000256" key="8">
    <source>
        <dbReference type="ARBA" id="ARBA00022833"/>
    </source>
</evidence>
<evidence type="ECO:0000259" key="11">
    <source>
        <dbReference type="SMART" id="SM00849"/>
    </source>
</evidence>
<organism evidence="12 14">
    <name type="scientific">Trichuris suis</name>
    <name type="common">pig whipworm</name>
    <dbReference type="NCBI Taxonomy" id="68888"/>
    <lineage>
        <taxon>Eukaryota</taxon>
        <taxon>Metazoa</taxon>
        <taxon>Ecdysozoa</taxon>
        <taxon>Nematoda</taxon>
        <taxon>Enoplea</taxon>
        <taxon>Dorylaimia</taxon>
        <taxon>Trichinellida</taxon>
        <taxon>Trichuridae</taxon>
        <taxon>Trichuris</taxon>
    </lineage>
</organism>
<evidence type="ECO:0000256" key="6">
    <source>
        <dbReference type="ARBA" id="ARBA00022723"/>
    </source>
</evidence>
<accession>A0A085MBP6</accession>
<dbReference type="PANTHER" id="PTHR11935">
    <property type="entry name" value="BETA LACTAMASE DOMAIN"/>
    <property type="match status" value="1"/>
</dbReference>
<comment type="catalytic activity">
    <reaction evidence="1">
        <text>an S-(2-hydroxyacyl)glutathione + H2O = a 2-hydroxy carboxylate + glutathione + H(+)</text>
        <dbReference type="Rhea" id="RHEA:21864"/>
        <dbReference type="ChEBI" id="CHEBI:15377"/>
        <dbReference type="ChEBI" id="CHEBI:15378"/>
        <dbReference type="ChEBI" id="CHEBI:57925"/>
        <dbReference type="ChEBI" id="CHEBI:58896"/>
        <dbReference type="ChEBI" id="CHEBI:71261"/>
        <dbReference type="EC" id="3.1.2.6"/>
    </reaction>
</comment>
<dbReference type="Pfam" id="PF00753">
    <property type="entry name" value="Lactamase_B"/>
    <property type="match status" value="1"/>
</dbReference>
<feature type="domain" description="Metallo-beta-lactamase" evidence="11">
    <location>
        <begin position="28"/>
        <end position="188"/>
    </location>
</feature>
<evidence type="ECO:0000256" key="7">
    <source>
        <dbReference type="ARBA" id="ARBA00022801"/>
    </source>
</evidence>
<keyword evidence="6" id="KW-0479">Metal-binding</keyword>
<dbReference type="InterPro" id="IPR032282">
    <property type="entry name" value="HAGH_C"/>
</dbReference>
<evidence type="ECO:0000256" key="5">
    <source>
        <dbReference type="ARBA" id="ARBA00011917"/>
    </source>
</evidence>
<evidence type="ECO:0000256" key="4">
    <source>
        <dbReference type="ARBA" id="ARBA00006759"/>
    </source>
</evidence>
<dbReference type="SMART" id="SM00849">
    <property type="entry name" value="Lactamase_B"/>
    <property type="match status" value="1"/>
</dbReference>
<keyword evidence="14" id="KW-1185">Reference proteome</keyword>
<feature type="signal peptide" evidence="10">
    <location>
        <begin position="1"/>
        <end position="25"/>
    </location>
</feature>
<keyword evidence="8" id="KW-0862">Zinc</keyword>
<evidence type="ECO:0000256" key="2">
    <source>
        <dbReference type="ARBA" id="ARBA00001947"/>
    </source>
</evidence>
<evidence type="ECO:0000313" key="13">
    <source>
        <dbReference type="EMBL" id="KFD64439.1"/>
    </source>
</evidence>
<dbReference type="GO" id="GO:0046872">
    <property type="term" value="F:metal ion binding"/>
    <property type="evidence" value="ECO:0007669"/>
    <property type="project" value="UniProtKB-KW"/>
</dbReference>
<dbReference type="InterPro" id="IPR017782">
    <property type="entry name" value="Hydroxyacylglutathione_Hdrlase"/>
</dbReference>
<sequence>MKVKRVLLSSAFALRAMLSVYPIRALDDNYMYLLVDATTKEAAAVDPVDSEKMAEEVKKRGVNLTTILTTHHHYDHAGGNSLMKSLVPGATIIAGDERVPSVDRNVADGDCFKIGSLQVTCIHTPCHTRGHICYFVADERGKKVLFSGDTLFIAGCGRFFEGTAQEMYTSLVEKLANLPDDTEVFCGHEYTVNNLRYAHSVEPNNDFITRKLHWAQEKMKNGEPTLPSTIGEEKQINPFMRVDLSVLQAHAKCPGNPLGTMKFLREEKNNFV</sequence>
<dbReference type="EC" id="3.1.2.6" evidence="5"/>
<dbReference type="AlphaFoldDB" id="A0A085MBP6"/>
<dbReference type="Proteomes" id="UP000030764">
    <property type="component" value="Unassembled WGS sequence"/>
</dbReference>
<dbReference type="FunFam" id="3.60.15.10:FF:000019">
    <property type="entry name" value="Hydroxyacylglutathione hydrolase, mitochondrial"/>
    <property type="match status" value="1"/>
</dbReference>
<dbReference type="PANTHER" id="PTHR11935:SF94">
    <property type="entry name" value="TENZING NORGAY, ISOFORM C"/>
    <property type="match status" value="1"/>
</dbReference>
<dbReference type="EMBL" id="KL363205">
    <property type="protein sequence ID" value="KFD54642.1"/>
    <property type="molecule type" value="Genomic_DNA"/>
</dbReference>
<keyword evidence="10" id="KW-0732">Signal</keyword>
<dbReference type="GO" id="GO:0019243">
    <property type="term" value="P:methylglyoxal catabolic process to D-lactate via S-lactoyl-glutathione"/>
    <property type="evidence" value="ECO:0007669"/>
    <property type="project" value="InterPro"/>
</dbReference>
<protein>
    <recommendedName>
        <fullName evidence="5">hydroxyacylglutathione hydrolase</fullName>
        <ecNumber evidence="5">3.1.2.6</ecNumber>
    </recommendedName>
    <alternativeName>
        <fullName evidence="9">Glyoxalase II</fullName>
    </alternativeName>
</protein>
<evidence type="ECO:0000313" key="14">
    <source>
        <dbReference type="Proteomes" id="UP000030764"/>
    </source>
</evidence>
<dbReference type="InterPro" id="IPR001279">
    <property type="entry name" value="Metallo-B-lactamas"/>
</dbReference>
<dbReference type="CDD" id="cd07723">
    <property type="entry name" value="hydroxyacylglutathione_hydrolase_MBL-fold"/>
    <property type="match status" value="1"/>
</dbReference>
<dbReference type="InterPro" id="IPR036866">
    <property type="entry name" value="RibonucZ/Hydroxyglut_hydro"/>
</dbReference>
<proteinExistence type="inferred from homology"/>
<feature type="chain" id="PRO_5007379296" description="hydroxyacylglutathione hydrolase" evidence="10">
    <location>
        <begin position="26"/>
        <end position="272"/>
    </location>
</feature>
<dbReference type="NCBIfam" id="TIGR03413">
    <property type="entry name" value="GSH_gloB"/>
    <property type="match status" value="1"/>
</dbReference>
<dbReference type="EMBL" id="KL367556">
    <property type="protein sequence ID" value="KFD64439.1"/>
    <property type="molecule type" value="Genomic_DNA"/>
</dbReference>
<dbReference type="SUPFAM" id="SSF56281">
    <property type="entry name" value="Metallo-hydrolase/oxidoreductase"/>
    <property type="match status" value="1"/>
</dbReference>